<dbReference type="GO" id="GO:0004553">
    <property type="term" value="F:hydrolase activity, hydrolyzing O-glycosyl compounds"/>
    <property type="evidence" value="ECO:0007669"/>
    <property type="project" value="InterPro"/>
</dbReference>
<dbReference type="GO" id="GO:0005975">
    <property type="term" value="P:carbohydrate metabolic process"/>
    <property type="evidence" value="ECO:0007669"/>
    <property type="project" value="InterPro"/>
</dbReference>
<keyword evidence="1" id="KW-0378">Hydrolase</keyword>
<dbReference type="InterPro" id="IPR013785">
    <property type="entry name" value="Aldolase_TIM"/>
</dbReference>
<dbReference type="InterPro" id="IPR000111">
    <property type="entry name" value="Glyco_hydro_27/36_CS"/>
</dbReference>
<dbReference type="Proteomes" id="UP000284514">
    <property type="component" value="Unassembled WGS sequence"/>
</dbReference>
<evidence type="ECO:0000256" key="1">
    <source>
        <dbReference type="ARBA" id="ARBA00022801"/>
    </source>
</evidence>
<accession>A0A414BKF1</accession>
<evidence type="ECO:0000313" key="3">
    <source>
        <dbReference type="EMBL" id="RHC75495.1"/>
    </source>
</evidence>
<keyword evidence="2" id="KW-0326">Glycosidase</keyword>
<dbReference type="EMBL" id="QSIF01000004">
    <property type="protein sequence ID" value="RHC75495.1"/>
    <property type="molecule type" value="Genomic_DNA"/>
</dbReference>
<proteinExistence type="predicted"/>
<reference evidence="3 4" key="1">
    <citation type="submission" date="2018-08" db="EMBL/GenBank/DDBJ databases">
        <title>A genome reference for cultivated species of the human gut microbiota.</title>
        <authorList>
            <person name="Zou Y."/>
            <person name="Xue W."/>
            <person name="Luo G."/>
        </authorList>
    </citation>
    <scope>NUCLEOTIDE SEQUENCE [LARGE SCALE GENOMIC DNA]</scope>
    <source>
        <strain evidence="3 4">AM34-25</strain>
    </source>
</reference>
<evidence type="ECO:0008006" key="5">
    <source>
        <dbReference type="Google" id="ProtNLM"/>
    </source>
</evidence>
<dbReference type="Pfam" id="PF02065">
    <property type="entry name" value="Melibiase"/>
    <property type="match status" value="1"/>
</dbReference>
<name>A0A414BKF1_BACUN</name>
<comment type="caution">
    <text evidence="3">The sequence shown here is derived from an EMBL/GenBank/DDBJ whole genome shotgun (WGS) entry which is preliminary data.</text>
</comment>
<dbReference type="SUPFAM" id="SSF51445">
    <property type="entry name" value="(Trans)glycosidases"/>
    <property type="match status" value="1"/>
</dbReference>
<dbReference type="AlphaFoldDB" id="A0A414BKF1"/>
<protein>
    <recommendedName>
        <fullName evidence="5">Alpha-galactosidase</fullName>
    </recommendedName>
</protein>
<dbReference type="Gene3D" id="3.20.20.70">
    <property type="entry name" value="Aldolase class I"/>
    <property type="match status" value="1"/>
</dbReference>
<sequence length="51" mass="5724">MNEEQQLAIAKVAKEIGVEMFVIDDGWFKGRVNDRGGLGDWTVDKNKFPNG</sequence>
<gene>
    <name evidence="3" type="ORF">DW831_04005</name>
</gene>
<organism evidence="3 4">
    <name type="scientific">Bacteroides uniformis</name>
    <dbReference type="NCBI Taxonomy" id="820"/>
    <lineage>
        <taxon>Bacteria</taxon>
        <taxon>Pseudomonadati</taxon>
        <taxon>Bacteroidota</taxon>
        <taxon>Bacteroidia</taxon>
        <taxon>Bacteroidales</taxon>
        <taxon>Bacteroidaceae</taxon>
        <taxon>Bacteroides</taxon>
    </lineage>
</organism>
<evidence type="ECO:0000256" key="2">
    <source>
        <dbReference type="ARBA" id="ARBA00023295"/>
    </source>
</evidence>
<dbReference type="PROSITE" id="PS00512">
    <property type="entry name" value="ALPHA_GALACTOSIDASE"/>
    <property type="match status" value="1"/>
</dbReference>
<evidence type="ECO:0000313" key="4">
    <source>
        <dbReference type="Proteomes" id="UP000284514"/>
    </source>
</evidence>
<dbReference type="InterPro" id="IPR017853">
    <property type="entry name" value="GH"/>
</dbReference>